<comment type="caution">
    <text evidence="2">The sequence shown here is derived from an EMBL/GenBank/DDBJ whole genome shotgun (WGS) entry which is preliminary data.</text>
</comment>
<keyword evidence="1" id="KW-0812">Transmembrane</keyword>
<evidence type="ECO:0000256" key="1">
    <source>
        <dbReference type="SAM" id="Phobius"/>
    </source>
</evidence>
<dbReference type="Proteomes" id="UP000478546">
    <property type="component" value="Unassembled WGS sequence"/>
</dbReference>
<evidence type="ECO:0000313" key="2">
    <source>
        <dbReference type="EMBL" id="NDK54837.1"/>
    </source>
</evidence>
<feature type="transmembrane region" description="Helical" evidence="1">
    <location>
        <begin position="60"/>
        <end position="80"/>
    </location>
</feature>
<name>A0A6B2H3F5_9BACT</name>
<dbReference type="EMBL" id="JAAEAA010000003">
    <property type="protein sequence ID" value="NDK54837.1"/>
    <property type="molecule type" value="Genomic_DNA"/>
</dbReference>
<organism evidence="2 3">
    <name type="scientific">Pontibacter fetidus</name>
    <dbReference type="NCBI Taxonomy" id="2700082"/>
    <lineage>
        <taxon>Bacteria</taxon>
        <taxon>Pseudomonadati</taxon>
        <taxon>Bacteroidota</taxon>
        <taxon>Cytophagia</taxon>
        <taxon>Cytophagales</taxon>
        <taxon>Hymenobacteraceae</taxon>
        <taxon>Pontibacter</taxon>
    </lineage>
</organism>
<keyword evidence="1" id="KW-0472">Membrane</keyword>
<protein>
    <submittedName>
        <fullName evidence="2">Magnesium citrate secondary transporter</fullName>
    </submittedName>
</protein>
<proteinExistence type="predicted"/>
<sequence>MACLLLFWLNQLLEWQHIFISPLYQYLDDLLCMPLVLTITLATERLYFSNNYFVLPLRYSLVAAVLVSIYFEVILPLFSPVYTPDAVDVLCYSVGVVVFQVLINRPL</sequence>
<keyword evidence="1" id="KW-1133">Transmembrane helix</keyword>
<gene>
    <name evidence="2" type="ORF">GWO68_02805</name>
</gene>
<feature type="transmembrane region" description="Helical" evidence="1">
    <location>
        <begin position="86"/>
        <end position="103"/>
    </location>
</feature>
<dbReference type="AlphaFoldDB" id="A0A6B2H3F5"/>
<keyword evidence="3" id="KW-1185">Reference proteome</keyword>
<accession>A0A6B2H3F5</accession>
<reference evidence="2 3" key="1">
    <citation type="submission" date="2020-01" db="EMBL/GenBank/DDBJ databases">
        <authorList>
            <person name="Kim M.K."/>
        </authorList>
    </citation>
    <scope>NUCLEOTIDE SEQUENCE [LARGE SCALE GENOMIC DNA]</scope>
    <source>
        <strain evidence="2 3">BT213</strain>
    </source>
</reference>
<evidence type="ECO:0000313" key="3">
    <source>
        <dbReference type="Proteomes" id="UP000478546"/>
    </source>
</evidence>